<comment type="pathway">
    <text evidence="1 8">Amine and polyamine biosynthesis; ectoine biosynthesis; L-ectoine from L-aspartate 4-semialdehyde: step 3/3.</text>
</comment>
<gene>
    <name evidence="8" type="primary">ectC</name>
    <name evidence="9" type="ORF">POF45_03980</name>
</gene>
<dbReference type="InterPro" id="IPR011051">
    <property type="entry name" value="RmlC_Cupin_sf"/>
</dbReference>
<evidence type="ECO:0000256" key="3">
    <source>
        <dbReference type="ARBA" id="ARBA00013192"/>
    </source>
</evidence>
<comment type="caution">
    <text evidence="9">The sequence shown here is derived from an EMBL/GenBank/DDBJ whole genome shotgun (WGS) entry which is preliminary data.</text>
</comment>
<evidence type="ECO:0000256" key="8">
    <source>
        <dbReference type="HAMAP-Rule" id="MF_01255"/>
    </source>
</evidence>
<dbReference type="EMBL" id="JARBWL010000001">
    <property type="protein sequence ID" value="MDI2590593.1"/>
    <property type="molecule type" value="Genomic_DNA"/>
</dbReference>
<comment type="catalytic activity">
    <reaction evidence="7 8">
        <text>(2S)-4-acetamido-2-aminobutanoate = L-ectoine + H2O</text>
        <dbReference type="Rhea" id="RHEA:17281"/>
        <dbReference type="ChEBI" id="CHEBI:15377"/>
        <dbReference type="ChEBI" id="CHEBI:58515"/>
        <dbReference type="ChEBI" id="CHEBI:58929"/>
        <dbReference type="EC" id="4.2.1.108"/>
    </reaction>
</comment>
<dbReference type="Proteomes" id="UP001159100">
    <property type="component" value="Unassembled WGS sequence"/>
</dbReference>
<evidence type="ECO:0000256" key="5">
    <source>
        <dbReference type="ARBA" id="ARBA00023239"/>
    </source>
</evidence>
<dbReference type="InterPro" id="IPR010462">
    <property type="entry name" value="Ectoine_synth"/>
</dbReference>
<keyword evidence="5 8" id="KW-0456">Lyase</keyword>
<comment type="similarity">
    <text evidence="2 8">Belongs to the ectoine synthase family.</text>
</comment>
<evidence type="ECO:0000256" key="4">
    <source>
        <dbReference type="ARBA" id="ARBA00019707"/>
    </source>
</evidence>
<dbReference type="InterPro" id="IPR014710">
    <property type="entry name" value="RmlC-like_jellyroll"/>
</dbReference>
<evidence type="ECO:0000256" key="1">
    <source>
        <dbReference type="ARBA" id="ARBA00005181"/>
    </source>
</evidence>
<evidence type="ECO:0000313" key="9">
    <source>
        <dbReference type="EMBL" id="MDI2590593.1"/>
    </source>
</evidence>
<organism evidence="9 10">
    <name type="scientific">Pseudomonas fungipugnans</name>
    <dbReference type="NCBI Taxonomy" id="3024217"/>
    <lineage>
        <taxon>Bacteria</taxon>
        <taxon>Pseudomonadati</taxon>
        <taxon>Pseudomonadota</taxon>
        <taxon>Gammaproteobacteria</taxon>
        <taxon>Pseudomonadales</taxon>
        <taxon>Pseudomonadaceae</taxon>
        <taxon>Pseudomonas</taxon>
    </lineage>
</organism>
<dbReference type="CDD" id="cd06978">
    <property type="entry name" value="cupin_EctC"/>
    <property type="match status" value="1"/>
</dbReference>
<dbReference type="HAMAP" id="MF_01255">
    <property type="entry name" value="Ectoine_synth"/>
    <property type="match status" value="1"/>
</dbReference>
<dbReference type="PANTHER" id="PTHR39289">
    <property type="match status" value="1"/>
</dbReference>
<sequence>MIVRKLDDVTNTDSHKKAETWDSVRMLLARDGMGFGFHITTMYAGTETKMQYLNHLECVYCISGEAEIEEVETGTRHTIKAGSMYALNDHDSHVVRCKTDFVIACVFSPGLIGNETHDASGAYPASA</sequence>
<keyword evidence="10" id="KW-1185">Reference proteome</keyword>
<comment type="function">
    <text evidence="8">Catalyzes the circularization of gamma-N-acetyl-alpha,gamma-diaminobutyric acid (ADABA) to ectoine (1,4,5,6-tetrahydro-2-methyl-4-pyrimidine carboxylic acid), which is an excellent osmoprotectant.</text>
</comment>
<evidence type="ECO:0000256" key="6">
    <source>
        <dbReference type="ARBA" id="ARBA00033271"/>
    </source>
</evidence>
<evidence type="ECO:0000256" key="2">
    <source>
        <dbReference type="ARBA" id="ARBA00009637"/>
    </source>
</evidence>
<proteinExistence type="inferred from homology"/>
<dbReference type="PANTHER" id="PTHR39289:SF1">
    <property type="entry name" value="L-ECTOINE SYNTHASE"/>
    <property type="match status" value="1"/>
</dbReference>
<evidence type="ECO:0000313" key="10">
    <source>
        <dbReference type="Proteomes" id="UP001159100"/>
    </source>
</evidence>
<protein>
    <recommendedName>
        <fullName evidence="4 8">L-ectoine synthase</fullName>
        <ecNumber evidence="3 8">4.2.1.108</ecNumber>
    </recommendedName>
    <alternativeName>
        <fullName evidence="6 8">N-acetyldiaminobutyrate dehydratase</fullName>
    </alternativeName>
</protein>
<accession>A0ABT6QID9</accession>
<dbReference type="SUPFAM" id="SSF51182">
    <property type="entry name" value="RmlC-like cupins"/>
    <property type="match status" value="1"/>
</dbReference>
<dbReference type="EC" id="4.2.1.108" evidence="3 8"/>
<evidence type="ECO:0000256" key="7">
    <source>
        <dbReference type="ARBA" id="ARBA00048714"/>
    </source>
</evidence>
<name>A0ABT6QID9_9PSED</name>
<dbReference type="Gene3D" id="2.60.120.10">
    <property type="entry name" value="Jelly Rolls"/>
    <property type="match status" value="1"/>
</dbReference>
<dbReference type="Pfam" id="PF06339">
    <property type="entry name" value="Ectoine_synth"/>
    <property type="match status" value="1"/>
</dbReference>
<dbReference type="NCBIfam" id="NF009806">
    <property type="entry name" value="PRK13290.1"/>
    <property type="match status" value="1"/>
</dbReference>
<reference evidence="9 10" key="1">
    <citation type="submission" date="2023-02" db="EMBL/GenBank/DDBJ databases">
        <title>Pseudomonas chrutzelriedensis sp. nov., a potently antifungal strain isolated from moss.</title>
        <authorList>
            <person name="Schnyder A."/>
            <person name="Kalawong R."/>
            <person name="Eberl L."/>
            <person name="Agnoli K."/>
        </authorList>
    </citation>
    <scope>NUCLEOTIDE SEQUENCE [LARGE SCALE GENOMIC DNA]</scope>
    <source>
        <strain evidence="9 10">681</strain>
    </source>
</reference>
<dbReference type="RefSeq" id="WP_259494621.1">
    <property type="nucleotide sequence ID" value="NZ_JARBWL010000001.1"/>
</dbReference>